<dbReference type="GO" id="GO:0016757">
    <property type="term" value="F:glycosyltransferase activity"/>
    <property type="evidence" value="ECO:0007669"/>
    <property type="project" value="UniProtKB-KW"/>
</dbReference>
<evidence type="ECO:0000256" key="4">
    <source>
        <dbReference type="ARBA" id="ARBA00022692"/>
    </source>
</evidence>
<comment type="subcellular location">
    <subcellularLocation>
        <location evidence="1">Membrane</location>
        <topology evidence="1">Multi-pass membrane protein</topology>
    </subcellularLocation>
</comment>
<dbReference type="SUPFAM" id="SSF53448">
    <property type="entry name" value="Nucleotide-diphospho-sugar transferases"/>
    <property type="match status" value="1"/>
</dbReference>
<dbReference type="EMBL" id="MFKW01000029">
    <property type="protein sequence ID" value="OGG51401.1"/>
    <property type="molecule type" value="Genomic_DNA"/>
</dbReference>
<dbReference type="Proteomes" id="UP000176445">
    <property type="component" value="Unassembled WGS sequence"/>
</dbReference>
<evidence type="ECO:0000256" key="1">
    <source>
        <dbReference type="ARBA" id="ARBA00004141"/>
    </source>
</evidence>
<keyword evidence="6 7" id="KW-0472">Membrane</keyword>
<dbReference type="InterPro" id="IPR029044">
    <property type="entry name" value="Nucleotide-diphossugar_trans"/>
</dbReference>
<evidence type="ECO:0000313" key="9">
    <source>
        <dbReference type="EMBL" id="OGG51401.1"/>
    </source>
</evidence>
<reference evidence="9 10" key="1">
    <citation type="journal article" date="2016" name="Nat. Commun.">
        <title>Thousands of microbial genomes shed light on interconnected biogeochemical processes in an aquifer system.</title>
        <authorList>
            <person name="Anantharaman K."/>
            <person name="Brown C.T."/>
            <person name="Hug L.A."/>
            <person name="Sharon I."/>
            <person name="Castelle C.J."/>
            <person name="Probst A.J."/>
            <person name="Thomas B.C."/>
            <person name="Singh A."/>
            <person name="Wilkins M.J."/>
            <person name="Karaoz U."/>
            <person name="Brodie E.L."/>
            <person name="Williams K.H."/>
            <person name="Hubbard S.S."/>
            <person name="Banfield J.F."/>
        </authorList>
    </citation>
    <scope>NUCLEOTIDE SEQUENCE [LARGE SCALE GENOMIC DNA]</scope>
</reference>
<protein>
    <recommendedName>
        <fullName evidence="8">Glycosyltransferase 2-like domain-containing protein</fullName>
    </recommendedName>
</protein>
<evidence type="ECO:0000256" key="5">
    <source>
        <dbReference type="ARBA" id="ARBA00022989"/>
    </source>
</evidence>
<keyword evidence="5 7" id="KW-1133">Transmembrane helix</keyword>
<dbReference type="Pfam" id="PF00535">
    <property type="entry name" value="Glycos_transf_2"/>
    <property type="match status" value="1"/>
</dbReference>
<accession>A0A1F6CQU3</accession>
<dbReference type="InterPro" id="IPR050256">
    <property type="entry name" value="Glycosyltransferase_2"/>
</dbReference>
<keyword evidence="4 7" id="KW-0812">Transmembrane</keyword>
<dbReference type="AlphaFoldDB" id="A0A1F6CQU3"/>
<feature type="domain" description="Glycosyltransferase 2-like" evidence="8">
    <location>
        <begin position="6"/>
        <end position="144"/>
    </location>
</feature>
<keyword evidence="3" id="KW-0808">Transferase</keyword>
<organism evidence="9 10">
    <name type="scientific">Candidatus Kaiserbacteria bacterium RIFCSPHIGHO2_01_FULL_54_36b</name>
    <dbReference type="NCBI Taxonomy" id="1798483"/>
    <lineage>
        <taxon>Bacteria</taxon>
        <taxon>Candidatus Kaiseribacteriota</taxon>
    </lineage>
</organism>
<dbReference type="PANTHER" id="PTHR48090">
    <property type="entry name" value="UNDECAPRENYL-PHOSPHATE 4-DEOXY-4-FORMAMIDO-L-ARABINOSE TRANSFERASE-RELATED"/>
    <property type="match status" value="1"/>
</dbReference>
<dbReference type="InterPro" id="IPR001173">
    <property type="entry name" value="Glyco_trans_2-like"/>
</dbReference>
<sequence length="320" mass="35320">MKKLISIVIPLHNEEQNIPLIYDALDHVWGQLPAYERELIFVNDGSTDKSAEAIEALALRSLGGAGDGRVKYIEFSRNFGKEMATTAGIAEAAGDCILMIDSDLQHPPELIPSLVARWEGGAEVVVGVRTRNHGEALTKKGGSWLFYRIMQLISETPIEQGETDFRLIDRVVADAFKQLPEQKRMTRTLINWLGFRKDIVLFEAAARVHGVAQYGTGKLIHLALHSLISNSLLPLRLAGYIGVAITIFSGVLGVLVLIERYLLNDAWGWNVSGSAQLAIINVFLIGIVLMALGIIALYIANIHTEVAGRPLYVVRKRKNF</sequence>
<dbReference type="GO" id="GO:0005886">
    <property type="term" value="C:plasma membrane"/>
    <property type="evidence" value="ECO:0007669"/>
    <property type="project" value="TreeGrafter"/>
</dbReference>
<name>A0A1F6CQU3_9BACT</name>
<proteinExistence type="predicted"/>
<dbReference type="PANTHER" id="PTHR48090:SF1">
    <property type="entry name" value="PROPHAGE BACTOPRENOL GLUCOSYL TRANSFERASE HOMOLOG"/>
    <property type="match status" value="1"/>
</dbReference>
<dbReference type="CDD" id="cd04187">
    <property type="entry name" value="DPM1_like_bac"/>
    <property type="match status" value="1"/>
</dbReference>
<gene>
    <name evidence="9" type="ORF">A2704_03470</name>
</gene>
<evidence type="ECO:0000256" key="3">
    <source>
        <dbReference type="ARBA" id="ARBA00022679"/>
    </source>
</evidence>
<evidence type="ECO:0000313" key="10">
    <source>
        <dbReference type="Proteomes" id="UP000176445"/>
    </source>
</evidence>
<evidence type="ECO:0000259" key="8">
    <source>
        <dbReference type="Pfam" id="PF00535"/>
    </source>
</evidence>
<evidence type="ECO:0000256" key="2">
    <source>
        <dbReference type="ARBA" id="ARBA00022676"/>
    </source>
</evidence>
<comment type="caution">
    <text evidence="9">The sequence shown here is derived from an EMBL/GenBank/DDBJ whole genome shotgun (WGS) entry which is preliminary data.</text>
</comment>
<feature type="transmembrane region" description="Helical" evidence="7">
    <location>
        <begin position="278"/>
        <end position="300"/>
    </location>
</feature>
<dbReference type="Gene3D" id="3.90.550.10">
    <property type="entry name" value="Spore Coat Polysaccharide Biosynthesis Protein SpsA, Chain A"/>
    <property type="match status" value="1"/>
</dbReference>
<evidence type="ECO:0000256" key="6">
    <source>
        <dbReference type="ARBA" id="ARBA00023136"/>
    </source>
</evidence>
<feature type="transmembrane region" description="Helical" evidence="7">
    <location>
        <begin position="237"/>
        <end position="258"/>
    </location>
</feature>
<keyword evidence="2" id="KW-0328">Glycosyltransferase</keyword>
<evidence type="ECO:0000256" key="7">
    <source>
        <dbReference type="SAM" id="Phobius"/>
    </source>
</evidence>